<accession>A0A7W8ZK19</accession>
<name>A0A7W8ZK19_9SPHI</name>
<dbReference type="RefSeq" id="WP_183880081.1">
    <property type="nucleotide sequence ID" value="NZ_JACHCD010000003.1"/>
</dbReference>
<organism evidence="2 3">
    <name type="scientific">Pedobacter cryoconitis</name>
    <dbReference type="NCBI Taxonomy" id="188932"/>
    <lineage>
        <taxon>Bacteria</taxon>
        <taxon>Pseudomonadati</taxon>
        <taxon>Bacteroidota</taxon>
        <taxon>Sphingobacteriia</taxon>
        <taxon>Sphingobacteriales</taxon>
        <taxon>Sphingobacteriaceae</taxon>
        <taxon>Pedobacter</taxon>
    </lineage>
</organism>
<evidence type="ECO:0000313" key="2">
    <source>
        <dbReference type="EMBL" id="MBB5635388.1"/>
    </source>
</evidence>
<protein>
    <submittedName>
        <fullName evidence="2">Uncharacterized protein</fullName>
    </submittedName>
</protein>
<keyword evidence="1" id="KW-0812">Transmembrane</keyword>
<keyword evidence="1" id="KW-0472">Membrane</keyword>
<gene>
    <name evidence="2" type="ORF">HDE68_001276</name>
</gene>
<reference evidence="2 3" key="1">
    <citation type="submission" date="2020-08" db="EMBL/GenBank/DDBJ databases">
        <title>Genomic Encyclopedia of Type Strains, Phase IV (KMG-V): Genome sequencing to study the core and pangenomes of soil and plant-associated prokaryotes.</title>
        <authorList>
            <person name="Whitman W."/>
        </authorList>
    </citation>
    <scope>NUCLEOTIDE SEQUENCE [LARGE SCALE GENOMIC DNA]</scope>
    <source>
        <strain evidence="2 3">S3M1</strain>
    </source>
</reference>
<dbReference type="Proteomes" id="UP000537204">
    <property type="component" value="Unassembled WGS sequence"/>
</dbReference>
<dbReference type="AlphaFoldDB" id="A0A7W8ZK19"/>
<proteinExistence type="predicted"/>
<evidence type="ECO:0000313" key="3">
    <source>
        <dbReference type="Proteomes" id="UP000537204"/>
    </source>
</evidence>
<comment type="caution">
    <text evidence="2">The sequence shown here is derived from an EMBL/GenBank/DDBJ whole genome shotgun (WGS) entry which is preliminary data.</text>
</comment>
<dbReference type="EMBL" id="JACHCE010000002">
    <property type="protein sequence ID" value="MBB5635388.1"/>
    <property type="molecule type" value="Genomic_DNA"/>
</dbReference>
<sequence>MKNLFNVSPFILLLIPVFVLMVFTVMIGPNPIIQDTNTAAKTTINTGDPLVKTNLPLSQ</sequence>
<feature type="transmembrane region" description="Helical" evidence="1">
    <location>
        <begin position="7"/>
        <end position="28"/>
    </location>
</feature>
<evidence type="ECO:0000256" key="1">
    <source>
        <dbReference type="SAM" id="Phobius"/>
    </source>
</evidence>
<keyword evidence="1" id="KW-1133">Transmembrane helix</keyword>